<name>A0A4Z0PMS5_9BACT</name>
<dbReference type="SUPFAM" id="SSF81301">
    <property type="entry name" value="Nucleotidyltransferase"/>
    <property type="match status" value="1"/>
</dbReference>
<accession>A0A4Z0PMS5</accession>
<dbReference type="CDD" id="cd05403">
    <property type="entry name" value="NT_KNTase_like"/>
    <property type="match status" value="1"/>
</dbReference>
<evidence type="ECO:0000313" key="3">
    <source>
        <dbReference type="Proteomes" id="UP000297739"/>
    </source>
</evidence>
<comment type="caution">
    <text evidence="2">The sequence shown here is derived from an EMBL/GenBank/DDBJ whole genome shotgun (WGS) entry which is preliminary data.</text>
</comment>
<dbReference type="Gene3D" id="3.30.460.10">
    <property type="entry name" value="Beta Polymerase, domain 2"/>
    <property type="match status" value="1"/>
</dbReference>
<dbReference type="OrthoDB" id="798692at2"/>
<dbReference type="PANTHER" id="PTHR43852:SF2">
    <property type="entry name" value="PROTEIN ADENYLYLTRANSFERASE MNTA"/>
    <property type="match status" value="1"/>
</dbReference>
<dbReference type="Proteomes" id="UP000297739">
    <property type="component" value="Unassembled WGS sequence"/>
</dbReference>
<dbReference type="GO" id="GO:0016740">
    <property type="term" value="F:transferase activity"/>
    <property type="evidence" value="ECO:0007669"/>
    <property type="project" value="UniProtKB-KW"/>
</dbReference>
<protein>
    <submittedName>
        <fullName evidence="2">Nucleotidyltransferase domain-containing protein</fullName>
    </submittedName>
</protein>
<dbReference type="PANTHER" id="PTHR43852">
    <property type="entry name" value="NUCLEOTIDYLTRANSFERASE"/>
    <property type="match status" value="1"/>
</dbReference>
<dbReference type="Pfam" id="PF18765">
    <property type="entry name" value="Polbeta"/>
    <property type="match status" value="1"/>
</dbReference>
<evidence type="ECO:0000313" key="2">
    <source>
        <dbReference type="EMBL" id="TGE16965.1"/>
    </source>
</evidence>
<feature type="domain" description="Polymerase beta nucleotidyltransferase" evidence="1">
    <location>
        <begin position="9"/>
        <end position="96"/>
    </location>
</feature>
<reference evidence="2 3" key="1">
    <citation type="submission" date="2019-04" db="EMBL/GenBank/DDBJ databases">
        <authorList>
            <person name="Feng G."/>
            <person name="Zhang J."/>
            <person name="Zhu H."/>
        </authorList>
    </citation>
    <scope>NUCLEOTIDE SEQUENCE [LARGE SCALE GENOMIC DNA]</scope>
    <source>
        <strain evidence="2 3">JCM 17223</strain>
    </source>
</reference>
<gene>
    <name evidence="2" type="ORF">E5J99_08220</name>
</gene>
<dbReference type="InterPro" id="IPR043519">
    <property type="entry name" value="NT_sf"/>
</dbReference>
<organism evidence="2 3">
    <name type="scientific">Hymenobacter elongatus</name>
    <dbReference type="NCBI Taxonomy" id="877208"/>
    <lineage>
        <taxon>Bacteria</taxon>
        <taxon>Pseudomonadati</taxon>
        <taxon>Bacteroidota</taxon>
        <taxon>Cytophagia</taxon>
        <taxon>Cytophagales</taxon>
        <taxon>Hymenobacteraceae</taxon>
        <taxon>Hymenobacter</taxon>
    </lineage>
</organism>
<keyword evidence="3" id="KW-1185">Reference proteome</keyword>
<dbReference type="InterPro" id="IPR052930">
    <property type="entry name" value="TA_antitoxin_MntA"/>
</dbReference>
<evidence type="ECO:0000259" key="1">
    <source>
        <dbReference type="Pfam" id="PF18765"/>
    </source>
</evidence>
<proteinExistence type="predicted"/>
<dbReference type="EMBL" id="SRLD01000013">
    <property type="protein sequence ID" value="TGE16965.1"/>
    <property type="molecule type" value="Genomic_DNA"/>
</dbReference>
<dbReference type="InterPro" id="IPR041633">
    <property type="entry name" value="Polbeta"/>
</dbReference>
<dbReference type="AlphaFoldDB" id="A0A4Z0PMS5"/>
<dbReference type="RefSeq" id="WP_135497243.1">
    <property type="nucleotide sequence ID" value="NZ_SRLD01000013.1"/>
</dbReference>
<keyword evidence="2" id="KW-0808">Transferase</keyword>
<sequence length="99" mass="11526">MHLTEQQLETIRTFFRTQPVLKAYLFGSYARGEADAESDVDLLVDIDYSKFSLSFFSMYADLARILNKKVDIVSSRGLHHLYRPFIEADKRLVYERGSN</sequence>